<evidence type="ECO:0000313" key="17">
    <source>
        <dbReference type="EMBL" id="CAL5218558.1"/>
    </source>
</evidence>
<keyword evidence="18" id="KW-1185">Reference proteome</keyword>
<evidence type="ECO:0000259" key="16">
    <source>
        <dbReference type="PROSITE" id="PS51007"/>
    </source>
</evidence>
<keyword evidence="3" id="KW-0813">Transport</keyword>
<dbReference type="InterPro" id="IPR009056">
    <property type="entry name" value="Cyt_c-like_dom"/>
</dbReference>
<comment type="subcellular location">
    <subcellularLocation>
        <location evidence="1">Mitochondrion inner membrane</location>
    </subcellularLocation>
</comment>
<accession>A0ABP1FF99</accession>
<keyword evidence="5" id="KW-0679">Respiratory chain</keyword>
<evidence type="ECO:0000256" key="12">
    <source>
        <dbReference type="ARBA" id="ARBA00023128"/>
    </source>
</evidence>
<evidence type="ECO:0000256" key="15">
    <source>
        <dbReference type="SAM" id="MobiDB-lite"/>
    </source>
</evidence>
<keyword evidence="11 14" id="KW-0408">Iron</keyword>
<feature type="domain" description="Cytochrome c" evidence="16">
    <location>
        <begin position="110"/>
        <end position="217"/>
    </location>
</feature>
<reference evidence="17 18" key="1">
    <citation type="submission" date="2024-06" db="EMBL/GenBank/DDBJ databases">
        <authorList>
            <person name="Kraege A."/>
            <person name="Thomma B."/>
        </authorList>
    </citation>
    <scope>NUCLEOTIDE SEQUENCE [LARGE SCALE GENOMIC DNA]</scope>
</reference>
<evidence type="ECO:0000256" key="6">
    <source>
        <dbReference type="ARBA" id="ARBA00022692"/>
    </source>
</evidence>
<dbReference type="Pfam" id="PF02167">
    <property type="entry name" value="Cytochrom_C1"/>
    <property type="match status" value="1"/>
</dbReference>
<gene>
    <name evidence="17" type="primary">g249</name>
    <name evidence="17" type="ORF">VP750_LOCUS217</name>
</gene>
<evidence type="ECO:0000313" key="18">
    <source>
        <dbReference type="Proteomes" id="UP001497392"/>
    </source>
</evidence>
<name>A0ABP1FF99_9CHLO</name>
<evidence type="ECO:0000256" key="8">
    <source>
        <dbReference type="ARBA" id="ARBA00022792"/>
    </source>
</evidence>
<keyword evidence="10" id="KW-1133">Transmembrane helix</keyword>
<evidence type="ECO:0000256" key="1">
    <source>
        <dbReference type="ARBA" id="ARBA00004273"/>
    </source>
</evidence>
<dbReference type="SUPFAM" id="SSF81496">
    <property type="entry name" value="Cytochrome c1 subunit of cytochrome bc1 complex (Ubiquinol-cytochrome c reductase), transmembrane anchor"/>
    <property type="match status" value="1"/>
</dbReference>
<dbReference type="Proteomes" id="UP001497392">
    <property type="component" value="Unassembled WGS sequence"/>
</dbReference>
<dbReference type="EMBL" id="CAXHTA020000001">
    <property type="protein sequence ID" value="CAL5218558.1"/>
    <property type="molecule type" value="Genomic_DNA"/>
</dbReference>
<dbReference type="Gene3D" id="1.10.760.10">
    <property type="entry name" value="Cytochrome c-like domain"/>
    <property type="match status" value="1"/>
</dbReference>
<keyword evidence="9" id="KW-0249">Electron transport</keyword>
<keyword evidence="6" id="KW-0812">Transmembrane</keyword>
<dbReference type="PANTHER" id="PTHR10266:SF3">
    <property type="entry name" value="CYTOCHROME C1, HEME PROTEIN, MITOCHONDRIAL"/>
    <property type="match status" value="1"/>
</dbReference>
<keyword evidence="12" id="KW-0496">Mitochondrion</keyword>
<evidence type="ECO:0000256" key="7">
    <source>
        <dbReference type="ARBA" id="ARBA00022723"/>
    </source>
</evidence>
<evidence type="ECO:0000256" key="14">
    <source>
        <dbReference type="PROSITE-ProRule" id="PRU00433"/>
    </source>
</evidence>
<evidence type="ECO:0000256" key="10">
    <source>
        <dbReference type="ARBA" id="ARBA00022989"/>
    </source>
</evidence>
<proteinExistence type="inferred from homology"/>
<dbReference type="InterPro" id="IPR036909">
    <property type="entry name" value="Cyt_c-like_dom_sf"/>
</dbReference>
<dbReference type="InterPro" id="IPR021157">
    <property type="entry name" value="Cyt_c1_TM_anchor_C"/>
</dbReference>
<evidence type="ECO:0000256" key="5">
    <source>
        <dbReference type="ARBA" id="ARBA00022660"/>
    </source>
</evidence>
<evidence type="ECO:0000256" key="13">
    <source>
        <dbReference type="ARBA" id="ARBA00023136"/>
    </source>
</evidence>
<sequence>MWRTKCAGLLRAIRQGGALTGTAAEQSSSKAAQACTAGAQGLHSDAASAESSQQAGRTAWSWQKKAVLGTGLAAVGGVGLALMEEEAEMGLHPPEYPWPHSGLFSAYDHAAIRRGHQVYSQVCAACHSVSQLHYRNLVGVAYTEDEAKEMAAEIEVEDGPNDEGETFTRAGKLSDPLPRPYPNEEAARYANGGAYPPDLSLITKARHDGTNYVFSLLLGYHEPPAGVSVREGLHYNPYFPGGAIAMPKMLVDEGTEYDDDSVFATESQQAKDVTTFLAWAAEPEHDERKLMGAKWIFILSVVLLTAGYYKRWKWAPLKSRKVIVDAIN</sequence>
<keyword evidence="4 14" id="KW-0349">Heme</keyword>
<comment type="similarity">
    <text evidence="2">Belongs to the cytochrome c family.</text>
</comment>
<protein>
    <submittedName>
        <fullName evidence="17">G249 protein</fullName>
    </submittedName>
</protein>
<evidence type="ECO:0000256" key="2">
    <source>
        <dbReference type="ARBA" id="ARBA00006488"/>
    </source>
</evidence>
<dbReference type="Gene3D" id="1.20.5.100">
    <property type="entry name" value="Cytochrome c1, transmembrane anchor, C-terminal"/>
    <property type="match status" value="1"/>
</dbReference>
<evidence type="ECO:0000256" key="3">
    <source>
        <dbReference type="ARBA" id="ARBA00022448"/>
    </source>
</evidence>
<evidence type="ECO:0000256" key="9">
    <source>
        <dbReference type="ARBA" id="ARBA00022982"/>
    </source>
</evidence>
<dbReference type="PANTHER" id="PTHR10266">
    <property type="entry name" value="CYTOCHROME C1"/>
    <property type="match status" value="1"/>
</dbReference>
<evidence type="ECO:0000256" key="4">
    <source>
        <dbReference type="ARBA" id="ARBA00022617"/>
    </source>
</evidence>
<dbReference type="PROSITE" id="PS51007">
    <property type="entry name" value="CYTC"/>
    <property type="match status" value="1"/>
</dbReference>
<keyword evidence="7 14" id="KW-0479">Metal-binding</keyword>
<dbReference type="InterPro" id="IPR002326">
    <property type="entry name" value="Cyt_c1"/>
</dbReference>
<dbReference type="PRINTS" id="PR00603">
    <property type="entry name" value="CYTOCHROMEC1"/>
</dbReference>
<dbReference type="SUPFAM" id="SSF46626">
    <property type="entry name" value="Cytochrome c"/>
    <property type="match status" value="1"/>
</dbReference>
<keyword evidence="8" id="KW-0999">Mitochondrion inner membrane</keyword>
<feature type="region of interest" description="Disordered" evidence="15">
    <location>
        <begin position="156"/>
        <end position="180"/>
    </location>
</feature>
<feature type="compositionally biased region" description="Acidic residues" evidence="15">
    <location>
        <begin position="156"/>
        <end position="165"/>
    </location>
</feature>
<evidence type="ECO:0000256" key="11">
    <source>
        <dbReference type="ARBA" id="ARBA00023004"/>
    </source>
</evidence>
<comment type="caution">
    <text evidence="17">The sequence shown here is derived from an EMBL/GenBank/DDBJ whole genome shotgun (WGS) entry which is preliminary data.</text>
</comment>
<organism evidence="17 18">
    <name type="scientific">Coccomyxa viridis</name>
    <dbReference type="NCBI Taxonomy" id="1274662"/>
    <lineage>
        <taxon>Eukaryota</taxon>
        <taxon>Viridiplantae</taxon>
        <taxon>Chlorophyta</taxon>
        <taxon>core chlorophytes</taxon>
        <taxon>Trebouxiophyceae</taxon>
        <taxon>Trebouxiophyceae incertae sedis</taxon>
        <taxon>Coccomyxaceae</taxon>
        <taxon>Coccomyxa</taxon>
    </lineage>
</organism>
<keyword evidence="13" id="KW-0472">Membrane</keyword>